<dbReference type="InterPro" id="IPR001623">
    <property type="entry name" value="DnaJ_domain"/>
</dbReference>
<proteinExistence type="predicted"/>
<feature type="compositionally biased region" description="Basic and acidic residues" evidence="3">
    <location>
        <begin position="481"/>
        <end position="509"/>
    </location>
</feature>
<comment type="caution">
    <text evidence="6">The sequence shown here is derived from an EMBL/GenBank/DDBJ whole genome shotgun (WGS) entry which is preliminary data.</text>
</comment>
<keyword evidence="1" id="KW-0863">Zinc-finger</keyword>
<dbReference type="PANTHER" id="PTHR44029:SF1">
    <property type="entry name" value="DNAJ HOMOLOG SUBFAMILY C MEMBER 21"/>
    <property type="match status" value="1"/>
</dbReference>
<dbReference type="SUPFAM" id="SSF57667">
    <property type="entry name" value="beta-beta-alpha zinc fingers"/>
    <property type="match status" value="1"/>
</dbReference>
<dbReference type="SUPFAM" id="SSF46565">
    <property type="entry name" value="Chaperone J-domain"/>
    <property type="match status" value="1"/>
</dbReference>
<keyword evidence="7" id="KW-1185">Reference proteome</keyword>
<feature type="region of interest" description="Disordered" evidence="3">
    <location>
        <begin position="88"/>
        <end position="116"/>
    </location>
</feature>
<dbReference type="InterPro" id="IPR051964">
    <property type="entry name" value="Chaperone_stress_response"/>
</dbReference>
<gene>
    <name evidence="6" type="ORF">PGO_080430</name>
</gene>
<name>A0A1Y1JD83_PLAGO</name>
<dbReference type="SMART" id="SM00271">
    <property type="entry name" value="DnaJ"/>
    <property type="match status" value="1"/>
</dbReference>
<protein>
    <recommendedName>
        <fullName evidence="8">DnaJ protein</fullName>
    </recommendedName>
</protein>
<dbReference type="Gene3D" id="1.10.287.110">
    <property type="entry name" value="DnaJ domain"/>
    <property type="match status" value="1"/>
</dbReference>
<feature type="region of interest" description="Disordered" evidence="3">
    <location>
        <begin position="296"/>
        <end position="387"/>
    </location>
</feature>
<dbReference type="InterPro" id="IPR036236">
    <property type="entry name" value="Znf_C2H2_sf"/>
</dbReference>
<evidence type="ECO:0000256" key="2">
    <source>
        <dbReference type="SAM" id="Coils"/>
    </source>
</evidence>
<feature type="compositionally biased region" description="Low complexity" evidence="3">
    <location>
        <begin position="516"/>
        <end position="526"/>
    </location>
</feature>
<dbReference type="InterPro" id="IPR013087">
    <property type="entry name" value="Znf_C2H2_type"/>
</dbReference>
<dbReference type="Pfam" id="PF21884">
    <property type="entry name" value="ZUO1-like_ZHD"/>
    <property type="match status" value="1"/>
</dbReference>
<dbReference type="RefSeq" id="XP_028543068.1">
    <property type="nucleotide sequence ID" value="XM_028687267.1"/>
</dbReference>
<feature type="compositionally biased region" description="Acidic residues" evidence="3">
    <location>
        <begin position="305"/>
        <end position="335"/>
    </location>
</feature>
<dbReference type="Gene3D" id="3.30.160.60">
    <property type="entry name" value="Classic Zinc Finger"/>
    <property type="match status" value="1"/>
</dbReference>
<keyword evidence="2" id="KW-0175">Coiled coil</keyword>
<dbReference type="GO" id="GO:0005737">
    <property type="term" value="C:cytoplasm"/>
    <property type="evidence" value="ECO:0007669"/>
    <property type="project" value="TreeGrafter"/>
</dbReference>
<feature type="domain" description="C2H2-type" evidence="5">
    <location>
        <begin position="412"/>
        <end position="436"/>
    </location>
</feature>
<evidence type="ECO:0000259" key="4">
    <source>
        <dbReference type="PROSITE" id="PS50076"/>
    </source>
</evidence>
<dbReference type="PANTHER" id="PTHR44029">
    <property type="entry name" value="DNAJ HOMOLOG SUBFAMILY C MEMBER 21"/>
    <property type="match status" value="1"/>
</dbReference>
<organism evidence="6 7">
    <name type="scientific">Plasmodium gonderi</name>
    <dbReference type="NCBI Taxonomy" id="77519"/>
    <lineage>
        <taxon>Eukaryota</taxon>
        <taxon>Sar</taxon>
        <taxon>Alveolata</taxon>
        <taxon>Apicomplexa</taxon>
        <taxon>Aconoidasida</taxon>
        <taxon>Haemosporida</taxon>
        <taxon>Plasmodiidae</taxon>
        <taxon>Plasmodium</taxon>
        <taxon>Plasmodium (Plasmodium)</taxon>
    </lineage>
</organism>
<dbReference type="PROSITE" id="PS00028">
    <property type="entry name" value="ZINC_FINGER_C2H2_1"/>
    <property type="match status" value="2"/>
</dbReference>
<dbReference type="PROSITE" id="PS00636">
    <property type="entry name" value="DNAJ_1"/>
    <property type="match status" value="1"/>
</dbReference>
<feature type="region of interest" description="Disordered" evidence="3">
    <location>
        <begin position="617"/>
        <end position="637"/>
    </location>
</feature>
<dbReference type="AlphaFoldDB" id="A0A1Y1JD83"/>
<feature type="region of interest" description="Disordered" evidence="3">
    <location>
        <begin position="452"/>
        <end position="530"/>
    </location>
</feature>
<feature type="coiled-coil region" evidence="2">
    <location>
        <begin position="260"/>
        <end position="287"/>
    </location>
</feature>
<dbReference type="EMBL" id="BDQF01000009">
    <property type="protein sequence ID" value="GAW80479.1"/>
    <property type="molecule type" value="Genomic_DNA"/>
</dbReference>
<evidence type="ECO:0000259" key="5">
    <source>
        <dbReference type="PROSITE" id="PS50157"/>
    </source>
</evidence>
<evidence type="ECO:0000256" key="3">
    <source>
        <dbReference type="SAM" id="MobiDB-lite"/>
    </source>
</evidence>
<dbReference type="PROSITE" id="PS50076">
    <property type="entry name" value="DNAJ_2"/>
    <property type="match status" value="1"/>
</dbReference>
<dbReference type="Pfam" id="PF00226">
    <property type="entry name" value="DnaJ"/>
    <property type="match status" value="1"/>
</dbReference>
<dbReference type="CDD" id="cd06257">
    <property type="entry name" value="DnaJ"/>
    <property type="match status" value="1"/>
</dbReference>
<dbReference type="PRINTS" id="PR00625">
    <property type="entry name" value="JDOMAIN"/>
</dbReference>
<dbReference type="PROSITE" id="PS50157">
    <property type="entry name" value="ZINC_FINGER_C2H2_2"/>
    <property type="match status" value="2"/>
</dbReference>
<feature type="domain" description="J" evidence="4">
    <location>
        <begin position="8"/>
        <end position="78"/>
    </location>
</feature>
<dbReference type="Proteomes" id="UP000195521">
    <property type="component" value="Unassembled WGS sequence"/>
</dbReference>
<dbReference type="GeneID" id="39747194"/>
<dbReference type="InterPro" id="IPR054076">
    <property type="entry name" value="ZUO1-like_ZHD"/>
</dbReference>
<accession>A0A1Y1JD83</accession>
<evidence type="ECO:0000313" key="7">
    <source>
        <dbReference type="Proteomes" id="UP000195521"/>
    </source>
</evidence>
<feature type="compositionally biased region" description="Basic and acidic residues" evidence="3">
    <location>
        <begin position="617"/>
        <end position="634"/>
    </location>
</feature>
<feature type="domain" description="C2H2-type" evidence="5">
    <location>
        <begin position="650"/>
        <end position="679"/>
    </location>
</feature>
<dbReference type="OrthoDB" id="5894at2759"/>
<evidence type="ECO:0000256" key="1">
    <source>
        <dbReference type="PROSITE-ProRule" id="PRU00042"/>
    </source>
</evidence>
<keyword evidence="1" id="KW-0479">Metal-binding</keyword>
<sequence length="693" mass="81612">MDIEKCKCYYEILKVEKTASAEEIKKSYKKIILQYHPDKNSHLSEDEQKRCTNIFRQIQEAYECLIDERRRKWYDKNRVKIIEGKEKEEKKNKKKKKENKTNQESTDGEDNSESSSNTDGINIWEYFSNNCYEGFDDNNEKSFYNVYKKLFEEITKEENDELNRHYGKNGKEKIITPSFGNSKSCGKEIDEFYEYWSNFSTIKKFDYSYEYLKTFEQENRHVRRNLKKIAEKRSLKEKKEYNENIRSLIQYLKRHDTRYLNRVVEISEQKRKKIQEKEKQKREQMLRRKLLFYQNEVKREHTDQDQGEVEQEGEEAEEAEEGGEAEEGEEAELEGEANQSSADSCSRKMENKKSNTHNQSDILKGNDLDGKQYKHKSSNQTKENQFDKKNDKAYYEYHQEVINDNSYGEIIYRCEVCRKNFKSMKQYNSHEKSKKHKNNFLKHAKRYATGDIFGANLGNPRVHSKESSIGEVSDEMEDEGKDSNNLEMGKTDDDPKKEVKKSSKKEKGGKVGGINSGESGNSSSESSHLDEDILSWYRGKRRNRNKFVYAEMEATREETGEGTGEEDVSDVKHQLDEANPQQKEVNITDSSDDYESFKRKKKLLKKKKKKEVINRKENEIKNISEQKEDNKDIRGNGNSNCKMKESAKSLVCKMCKQTFYSRNKLFAHIQKEGHAANKIVADAHVKVHKNKKK</sequence>
<dbReference type="SMART" id="SM00355">
    <property type="entry name" value="ZnF_C2H2"/>
    <property type="match status" value="2"/>
</dbReference>
<evidence type="ECO:0000313" key="6">
    <source>
        <dbReference type="EMBL" id="GAW80479.1"/>
    </source>
</evidence>
<dbReference type="GO" id="GO:0008270">
    <property type="term" value="F:zinc ion binding"/>
    <property type="evidence" value="ECO:0007669"/>
    <property type="project" value="UniProtKB-KW"/>
</dbReference>
<dbReference type="Pfam" id="PF12874">
    <property type="entry name" value="zf-met"/>
    <property type="match status" value="1"/>
</dbReference>
<dbReference type="OMA" id="RANHEES"/>
<keyword evidence="1" id="KW-0862">Zinc</keyword>
<reference evidence="7" key="1">
    <citation type="submission" date="2017-04" db="EMBL/GenBank/DDBJ databases">
        <title>Plasmodium gonderi genome.</title>
        <authorList>
            <person name="Arisue N."/>
            <person name="Honma H."/>
            <person name="Kawai S."/>
            <person name="Tougan T."/>
            <person name="Tanabe K."/>
            <person name="Horii T."/>
        </authorList>
    </citation>
    <scope>NUCLEOTIDE SEQUENCE [LARGE SCALE GENOMIC DNA]</scope>
    <source>
        <strain evidence="7">ATCC 30045</strain>
    </source>
</reference>
<evidence type="ECO:0008006" key="8">
    <source>
        <dbReference type="Google" id="ProtNLM"/>
    </source>
</evidence>
<dbReference type="InterPro" id="IPR036869">
    <property type="entry name" value="J_dom_sf"/>
</dbReference>
<dbReference type="InterPro" id="IPR018253">
    <property type="entry name" value="DnaJ_domain_CS"/>
</dbReference>